<evidence type="ECO:0000313" key="1">
    <source>
        <dbReference type="EMBL" id="TLU72187.1"/>
    </source>
</evidence>
<keyword evidence="1" id="KW-0489">Methyltransferase</keyword>
<comment type="caution">
    <text evidence="1">The sequence shown here is derived from an EMBL/GenBank/DDBJ whole genome shotgun (WGS) entry which is preliminary data.</text>
</comment>
<keyword evidence="2" id="KW-1185">Reference proteome</keyword>
<dbReference type="SUPFAM" id="SSF53335">
    <property type="entry name" value="S-adenosyl-L-methionine-dependent methyltransferases"/>
    <property type="match status" value="1"/>
</dbReference>
<dbReference type="GO" id="GO:0032259">
    <property type="term" value="P:methylation"/>
    <property type="evidence" value="ECO:0007669"/>
    <property type="project" value="UniProtKB-KW"/>
</dbReference>
<dbReference type="Gene3D" id="3.40.50.150">
    <property type="entry name" value="Vaccinia Virus protein VP39"/>
    <property type="match status" value="1"/>
</dbReference>
<dbReference type="GO" id="GO:0008168">
    <property type="term" value="F:methyltransferase activity"/>
    <property type="evidence" value="ECO:0007669"/>
    <property type="project" value="UniProtKB-KW"/>
</dbReference>
<sequence length="255" mass="28902">MELPPRRLDLPPPRRVDLAVRADGPEILDGEDVGPETYDAVMNDLASVSRVMLAHAPTIGFLERATRGLARGTRISVLDVGFGEGDLLRRIGRWARRRGLRVELAGIDLNPRSAAAACARTPASMPIEFQAGDVFGCDRQADFIVSSLFAHHLDDVDVVRYLRWMQRHARRGWFINDLHRHPLAYHGFGVTARLARWHAIVRQDGMLSVARSFRSADWRALLDQAGIEARLLWRPMFRLCVEYLEEARQDERHPG</sequence>
<protein>
    <submittedName>
        <fullName evidence="1">Methyltransferase domain-containing protein</fullName>
    </submittedName>
</protein>
<keyword evidence="1" id="KW-0808">Transferase</keyword>
<dbReference type="Proteomes" id="UP000305654">
    <property type="component" value="Unassembled WGS sequence"/>
</dbReference>
<dbReference type="InterPro" id="IPR029063">
    <property type="entry name" value="SAM-dependent_MTases_sf"/>
</dbReference>
<reference evidence="1 2" key="1">
    <citation type="submission" date="2019-05" db="EMBL/GenBank/DDBJ databases">
        <authorList>
            <person name="Pankratov T."/>
            <person name="Grouzdev D."/>
        </authorList>
    </citation>
    <scope>NUCLEOTIDE SEQUENCE [LARGE SCALE GENOMIC DNA]</scope>
    <source>
        <strain evidence="1 2">KEBCLARHB70R</strain>
    </source>
</reference>
<accession>A0A5R9J6S0</accession>
<dbReference type="OrthoDB" id="9800454at2"/>
<dbReference type="Pfam" id="PF13489">
    <property type="entry name" value="Methyltransf_23"/>
    <property type="match status" value="1"/>
</dbReference>
<gene>
    <name evidence="1" type="ORF">FE263_13815</name>
</gene>
<name>A0A5R9J6S0_9PROT</name>
<organism evidence="1 2">
    <name type="scientific">Lichenicoccus roseus</name>
    <dbReference type="NCBI Taxonomy" id="2683649"/>
    <lineage>
        <taxon>Bacteria</taxon>
        <taxon>Pseudomonadati</taxon>
        <taxon>Pseudomonadota</taxon>
        <taxon>Alphaproteobacteria</taxon>
        <taxon>Acetobacterales</taxon>
        <taxon>Acetobacteraceae</taxon>
        <taxon>Lichenicoccus</taxon>
    </lineage>
</organism>
<dbReference type="EMBL" id="VCDI01000004">
    <property type="protein sequence ID" value="TLU72187.1"/>
    <property type="molecule type" value="Genomic_DNA"/>
</dbReference>
<evidence type="ECO:0000313" key="2">
    <source>
        <dbReference type="Proteomes" id="UP000305654"/>
    </source>
</evidence>
<proteinExistence type="predicted"/>
<dbReference type="AlphaFoldDB" id="A0A5R9J6S0"/>